<feature type="transmembrane region" description="Helical" evidence="6">
    <location>
        <begin position="262"/>
        <end position="280"/>
    </location>
</feature>
<keyword evidence="9" id="KW-1185">Reference proteome</keyword>
<evidence type="ECO:0000256" key="1">
    <source>
        <dbReference type="ARBA" id="ARBA00004651"/>
    </source>
</evidence>
<dbReference type="EMBL" id="CP091139">
    <property type="protein sequence ID" value="UUT34981.1"/>
    <property type="molecule type" value="Genomic_DNA"/>
</dbReference>
<evidence type="ECO:0000259" key="7">
    <source>
        <dbReference type="Pfam" id="PF00482"/>
    </source>
</evidence>
<accession>A0ABY5NIL8</accession>
<evidence type="ECO:0000256" key="6">
    <source>
        <dbReference type="SAM" id="Phobius"/>
    </source>
</evidence>
<keyword evidence="4 6" id="KW-1133">Transmembrane helix</keyword>
<name>A0ABY5NIL8_9MICO</name>
<keyword evidence="3 6" id="KW-0812">Transmembrane</keyword>
<keyword evidence="2" id="KW-1003">Cell membrane</keyword>
<keyword evidence="5 6" id="KW-0472">Membrane</keyword>
<feature type="transmembrane region" description="Helical" evidence="6">
    <location>
        <begin position="144"/>
        <end position="164"/>
    </location>
</feature>
<dbReference type="Pfam" id="PF00482">
    <property type="entry name" value="T2SSF"/>
    <property type="match status" value="1"/>
</dbReference>
<evidence type="ECO:0000256" key="2">
    <source>
        <dbReference type="ARBA" id="ARBA00022475"/>
    </source>
</evidence>
<gene>
    <name evidence="8" type="ORF">L2X98_31985</name>
</gene>
<dbReference type="RefSeq" id="WP_259611519.1">
    <property type="nucleotide sequence ID" value="NZ_CP091139.2"/>
</dbReference>
<feature type="domain" description="Type II secretion system protein GspF" evidence="7">
    <location>
        <begin position="20"/>
        <end position="130"/>
    </location>
</feature>
<comment type="subcellular location">
    <subcellularLocation>
        <location evidence="1">Cell membrane</location>
        <topology evidence="1">Multi-pass membrane protein</topology>
    </subcellularLocation>
</comment>
<feature type="transmembrane region" description="Helical" evidence="6">
    <location>
        <begin position="121"/>
        <end position="138"/>
    </location>
</feature>
<sequence length="296" mass="30026">MPWPRRPTPPAGPDPATVLRLAVLLQAGVLPAAAWRHLAAVGDAHAAAVVARIEDGQDIPAAIAAAGHDWRDVAAAWSIAQTVGAPLADSLRGIAAALQDAAQTRDEVRVALAEPAGTARLMSWLPLVAVGLGAALGFDTLRTLVASPAGIVCALAGIGLIVAARRWSGTLVRRADPDDAVPGMSADLMAIALSGGVSIGRAERIVAAAGAEAVDVETAGILTLSRSAGVPAAELLRAGAVLARHRARTDGRMRAARLSSRLLIPLGVCTLPAFLLLGVAPMPAQCAHLDAAVSVR</sequence>
<proteinExistence type="predicted"/>
<organism evidence="8 9">
    <name type="scientific">Microbacterium elymi</name>
    <dbReference type="NCBI Taxonomy" id="2909587"/>
    <lineage>
        <taxon>Bacteria</taxon>
        <taxon>Bacillati</taxon>
        <taxon>Actinomycetota</taxon>
        <taxon>Actinomycetes</taxon>
        <taxon>Micrococcales</taxon>
        <taxon>Microbacteriaceae</taxon>
        <taxon>Microbacterium</taxon>
    </lineage>
</organism>
<evidence type="ECO:0000256" key="5">
    <source>
        <dbReference type="ARBA" id="ARBA00023136"/>
    </source>
</evidence>
<evidence type="ECO:0000313" key="8">
    <source>
        <dbReference type="EMBL" id="UUT34981.1"/>
    </source>
</evidence>
<evidence type="ECO:0000256" key="3">
    <source>
        <dbReference type="ARBA" id="ARBA00022692"/>
    </source>
</evidence>
<dbReference type="Proteomes" id="UP001054811">
    <property type="component" value="Chromosome"/>
</dbReference>
<dbReference type="PANTHER" id="PTHR35007">
    <property type="entry name" value="INTEGRAL MEMBRANE PROTEIN-RELATED"/>
    <property type="match status" value="1"/>
</dbReference>
<evidence type="ECO:0000256" key="4">
    <source>
        <dbReference type="ARBA" id="ARBA00022989"/>
    </source>
</evidence>
<dbReference type="PANTHER" id="PTHR35007:SF4">
    <property type="entry name" value="CONSERVED TRANSMEMBRANE PROTEIN-RELATED"/>
    <property type="match status" value="1"/>
</dbReference>
<reference evidence="8" key="1">
    <citation type="submission" date="2022-01" db="EMBL/GenBank/DDBJ databases">
        <title>Microbacterium eymi and Microbacterium rhizovicinus sp. nov., isolated from the rhizospheric soil of Elymus tsukushiensis, a plant native to the Dokdo Islands, Republic of Korea.</title>
        <authorList>
            <person name="Hwang Y.J."/>
        </authorList>
    </citation>
    <scope>NUCLEOTIDE SEQUENCE</scope>
    <source>
        <strain evidence="8">KUDC0405</strain>
    </source>
</reference>
<dbReference type="InterPro" id="IPR018076">
    <property type="entry name" value="T2SS_GspF_dom"/>
</dbReference>
<evidence type="ECO:0000313" key="9">
    <source>
        <dbReference type="Proteomes" id="UP001054811"/>
    </source>
</evidence>
<protein>
    <submittedName>
        <fullName evidence="8">Type II secretion system F family protein</fullName>
    </submittedName>
</protein>